<evidence type="ECO:0000313" key="2">
    <source>
        <dbReference type="EMBL" id="CAG8809791.1"/>
    </source>
</evidence>
<protein>
    <submittedName>
        <fullName evidence="2">22622_t:CDS:1</fullName>
    </submittedName>
</protein>
<evidence type="ECO:0000256" key="1">
    <source>
        <dbReference type="SAM" id="MobiDB-lite"/>
    </source>
</evidence>
<feature type="region of interest" description="Disordered" evidence="1">
    <location>
        <begin position="123"/>
        <end position="174"/>
    </location>
</feature>
<dbReference type="OrthoDB" id="2499658at2759"/>
<name>A0A9N9K3P4_9GLOM</name>
<evidence type="ECO:0000313" key="3">
    <source>
        <dbReference type="Proteomes" id="UP000789759"/>
    </source>
</evidence>
<proteinExistence type="predicted"/>
<reference evidence="2" key="1">
    <citation type="submission" date="2021-06" db="EMBL/GenBank/DDBJ databases">
        <authorList>
            <person name="Kallberg Y."/>
            <person name="Tangrot J."/>
            <person name="Rosling A."/>
        </authorList>
    </citation>
    <scope>NUCLEOTIDE SEQUENCE</scope>
    <source>
        <strain evidence="2">FL966</strain>
    </source>
</reference>
<keyword evidence="3" id="KW-1185">Reference proteome</keyword>
<organism evidence="2 3">
    <name type="scientific">Cetraspora pellucida</name>
    <dbReference type="NCBI Taxonomy" id="1433469"/>
    <lineage>
        <taxon>Eukaryota</taxon>
        <taxon>Fungi</taxon>
        <taxon>Fungi incertae sedis</taxon>
        <taxon>Mucoromycota</taxon>
        <taxon>Glomeromycotina</taxon>
        <taxon>Glomeromycetes</taxon>
        <taxon>Diversisporales</taxon>
        <taxon>Gigasporaceae</taxon>
        <taxon>Cetraspora</taxon>
    </lineage>
</organism>
<dbReference type="Proteomes" id="UP000789759">
    <property type="component" value="Unassembled WGS sequence"/>
</dbReference>
<dbReference type="EMBL" id="CAJVQA010037389">
    <property type="protein sequence ID" value="CAG8809791.1"/>
    <property type="molecule type" value="Genomic_DNA"/>
</dbReference>
<feature type="region of interest" description="Disordered" evidence="1">
    <location>
        <begin position="83"/>
        <end position="109"/>
    </location>
</feature>
<accession>A0A9N9K3P4</accession>
<feature type="non-terminal residue" evidence="2">
    <location>
        <position position="321"/>
    </location>
</feature>
<dbReference type="AlphaFoldDB" id="A0A9N9K3P4"/>
<gene>
    <name evidence="2" type="ORF">CPELLU_LOCUS18513</name>
</gene>
<comment type="caution">
    <text evidence="2">The sequence shown here is derived from an EMBL/GenBank/DDBJ whole genome shotgun (WGS) entry which is preliminary data.</text>
</comment>
<sequence>MSTQEFLFILKQSFNNLINKYLEGKSANRCHKTFILQPDYDLIVTLRVLGTETNPNTQIIIVTKNENGLDHQQDIIDEKTLPDNFFEDFNNSDDDFEPEPSASNQLEPLMSNQPEPLIMNQLEPSTLDQPKPSTSDQPKPSISDQLESSTSNQTEPSTLNHSKPSTLNHSEPSMSHFETSMLNYSEPSMVNQSELLMSSQSESSIISKIDRNSIDWHTLPCKIIGELPNKTYHLQCKNGIINTTYCTNELIPLGLTEYEELNVCQDDVISVCEVARMQLMSTMTGTKYNCKGECKNNSCKCKCLNVVCGCGCHPHNVKCIN</sequence>